<dbReference type="InterPro" id="IPR027417">
    <property type="entry name" value="P-loop_NTPase"/>
</dbReference>
<evidence type="ECO:0000313" key="4">
    <source>
        <dbReference type="Proteomes" id="UP001595765"/>
    </source>
</evidence>
<accession>A0ABV8HU71</accession>
<organism evidence="3 4">
    <name type="scientific">Streptomyces polygonati</name>
    <dbReference type="NCBI Taxonomy" id="1617087"/>
    <lineage>
        <taxon>Bacteria</taxon>
        <taxon>Bacillati</taxon>
        <taxon>Actinomycetota</taxon>
        <taxon>Actinomycetes</taxon>
        <taxon>Kitasatosporales</taxon>
        <taxon>Streptomycetaceae</taxon>
        <taxon>Streptomyces</taxon>
    </lineage>
</organism>
<keyword evidence="4" id="KW-1185">Reference proteome</keyword>
<comment type="caution">
    <text evidence="3">The sequence shown here is derived from an EMBL/GenBank/DDBJ whole genome shotgun (WGS) entry which is preliminary data.</text>
</comment>
<gene>
    <name evidence="3" type="ORF">ACFO3J_24855</name>
</gene>
<dbReference type="Proteomes" id="UP001595765">
    <property type="component" value="Unassembled WGS sequence"/>
</dbReference>
<evidence type="ECO:0000313" key="3">
    <source>
        <dbReference type="EMBL" id="MFC4034677.1"/>
    </source>
</evidence>
<dbReference type="SUPFAM" id="SSF52540">
    <property type="entry name" value="P-loop containing nucleoside triphosphate hydrolases"/>
    <property type="match status" value="1"/>
</dbReference>
<dbReference type="EMBL" id="JBHSBB010000016">
    <property type="protein sequence ID" value="MFC4034677.1"/>
    <property type="molecule type" value="Genomic_DNA"/>
</dbReference>
<feature type="domain" description="G" evidence="2">
    <location>
        <begin position="28"/>
        <end position="126"/>
    </location>
</feature>
<name>A0ABV8HU71_9ACTN</name>
<protein>
    <submittedName>
        <fullName evidence="3">GTPase domain-containing protein</fullName>
    </submittedName>
</protein>
<evidence type="ECO:0000259" key="2">
    <source>
        <dbReference type="Pfam" id="PF01926"/>
    </source>
</evidence>
<dbReference type="Pfam" id="PF01926">
    <property type="entry name" value="MMR_HSR1"/>
    <property type="match status" value="1"/>
</dbReference>
<evidence type="ECO:0000256" key="1">
    <source>
        <dbReference type="SAM" id="MobiDB-lite"/>
    </source>
</evidence>
<proteinExistence type="predicted"/>
<dbReference type="Gene3D" id="3.40.50.300">
    <property type="entry name" value="P-loop containing nucleotide triphosphate hydrolases"/>
    <property type="match status" value="1"/>
</dbReference>
<feature type="region of interest" description="Disordered" evidence="1">
    <location>
        <begin position="1"/>
        <end position="25"/>
    </location>
</feature>
<reference evidence="4" key="1">
    <citation type="journal article" date="2019" name="Int. J. Syst. Evol. Microbiol.">
        <title>The Global Catalogue of Microorganisms (GCM) 10K type strain sequencing project: providing services to taxonomists for standard genome sequencing and annotation.</title>
        <authorList>
            <consortium name="The Broad Institute Genomics Platform"/>
            <consortium name="The Broad Institute Genome Sequencing Center for Infectious Disease"/>
            <person name="Wu L."/>
            <person name="Ma J."/>
        </authorList>
    </citation>
    <scope>NUCLEOTIDE SEQUENCE [LARGE SCALE GENOMIC DNA]</scope>
    <source>
        <strain evidence="4">CGMCC 4.7237</strain>
    </source>
</reference>
<dbReference type="CDD" id="cd00882">
    <property type="entry name" value="Ras_like_GTPase"/>
    <property type="match status" value="1"/>
</dbReference>
<dbReference type="RefSeq" id="WP_386433301.1">
    <property type="nucleotide sequence ID" value="NZ_JBHSBB010000016.1"/>
</dbReference>
<dbReference type="InterPro" id="IPR006073">
    <property type="entry name" value="GTP-bd"/>
</dbReference>
<sequence length="606" mass="63973">MNEQDEAVTTILGEDAAAPEPSAGPRPRVVFFGSYDSGKSSAIRRLLTEDGTKVPSWLTVGAQPETFEENAVVSDGLILVDTPGTAAGSAWHDETARAALAAADMVLLFLGPQRTAEDRTQLSTLVDLGFTSRTVLVVMARCDSVGDPELAPAEFRAALADRTAVLRGLLPGPLAEAGILPVAADPFGVTADSGVPGPAAYDPYRSWDGVAELRRRLNALPGRLAELRKEAAGRARLALLERARVHAADEIATAEKIISEAELRKKQAALVRPRLDKLDAAAAQALHTAIGRELDAVVGLASGMDAGEVRSTAETRLKAALTAWDGTWNGRLSELAGEVAEDLVAESVRPSSVAFDAWADGLLADAGGSGDAAQSAGRFAPPSAEKLSGVAGGLKSAVRGGVKLWLSPDADMETTLAAAKSAASARENVKESFRQGWERLRGQTPFAGLDASDDDFVRYVHKGAVDLLESEREEGLAKALADAGYFKTFKDVDRAKRWLGNLDVVAEFVPVALSLGGFLGGLLAEKRAATADRERRARDKAKVTALTAEYTDSVLGDPHAPAEGTWRYAVARLRGLLTEDPLLDPAVAAARARAEELQEAVRLLQV</sequence>